<feature type="disulfide bond" evidence="22">
    <location>
        <begin position="172"/>
        <end position="190"/>
    </location>
</feature>
<dbReference type="SUPFAM" id="SSF82895">
    <property type="entry name" value="TSP-1 type 1 repeat"/>
    <property type="match status" value="3"/>
</dbReference>
<evidence type="ECO:0000256" key="5">
    <source>
        <dbReference type="ARBA" id="ARBA00022536"/>
    </source>
</evidence>
<keyword evidence="27" id="KW-1185">Reference proteome</keyword>
<dbReference type="Pfam" id="PF00057">
    <property type="entry name" value="Ldl_recept_a"/>
    <property type="match status" value="1"/>
</dbReference>
<dbReference type="PROSITE" id="PS50923">
    <property type="entry name" value="SUSHI"/>
    <property type="match status" value="2"/>
</dbReference>
<dbReference type="Pfam" id="PF00090">
    <property type="entry name" value="TSP_1"/>
    <property type="match status" value="3"/>
</dbReference>
<feature type="domain" description="Sushi" evidence="24">
    <location>
        <begin position="630"/>
        <end position="689"/>
    </location>
</feature>
<dbReference type="InterPro" id="IPR000436">
    <property type="entry name" value="Sushi_SCR_CCP_dom"/>
</dbReference>
<dbReference type="GO" id="GO:0006958">
    <property type="term" value="P:complement activation, classical pathway"/>
    <property type="evidence" value="ECO:0007669"/>
    <property type="project" value="UniProtKB-KW"/>
</dbReference>
<dbReference type="Gene3D" id="2.10.70.10">
    <property type="entry name" value="Complement Module, domain 1"/>
    <property type="match status" value="2"/>
</dbReference>
<comment type="similarity">
    <text evidence="3">Belongs to the complement C6/C7/C8/C9 family.</text>
</comment>
<dbReference type="InterPro" id="IPR023415">
    <property type="entry name" value="LDLR_class-A_CS"/>
</dbReference>
<dbReference type="SUPFAM" id="SSF57535">
    <property type="entry name" value="Complement control module/SCR domain"/>
    <property type="match status" value="2"/>
</dbReference>
<keyword evidence="10" id="KW-0677">Repeat</keyword>
<keyword evidence="4" id="KW-0964">Secreted</keyword>
<evidence type="ECO:0000256" key="1">
    <source>
        <dbReference type="ARBA" id="ARBA00004175"/>
    </source>
</evidence>
<dbReference type="GO" id="GO:0031640">
    <property type="term" value="P:killing of cells of another organism"/>
    <property type="evidence" value="ECO:0007669"/>
    <property type="project" value="UniProtKB-KW"/>
</dbReference>
<evidence type="ECO:0000256" key="10">
    <source>
        <dbReference type="ARBA" id="ARBA00022737"/>
    </source>
</evidence>
<dbReference type="PRINTS" id="PR00764">
    <property type="entry name" value="COMPLEMENTC9"/>
</dbReference>
<evidence type="ECO:0000256" key="8">
    <source>
        <dbReference type="ARBA" id="ARBA00022659"/>
    </source>
</evidence>
<evidence type="ECO:0000256" key="13">
    <source>
        <dbReference type="ARBA" id="ARBA00022875"/>
    </source>
</evidence>
<feature type="domain" description="MACPF" evidence="25">
    <location>
        <begin position="204"/>
        <end position="525"/>
    </location>
</feature>
<keyword evidence="17" id="KW-0325">Glycoprotein</keyword>
<evidence type="ECO:0000259" key="25">
    <source>
        <dbReference type="PROSITE" id="PS51412"/>
    </source>
</evidence>
<evidence type="ECO:0000256" key="7">
    <source>
        <dbReference type="ARBA" id="ARBA00022588"/>
    </source>
</evidence>
<evidence type="ECO:0000256" key="11">
    <source>
        <dbReference type="ARBA" id="ARBA00022852"/>
    </source>
</evidence>
<evidence type="ECO:0000256" key="9">
    <source>
        <dbReference type="ARBA" id="ARBA00022729"/>
    </source>
</evidence>
<dbReference type="Pfam" id="PF18434">
    <property type="entry name" value="Kazal_3"/>
    <property type="match status" value="1"/>
</dbReference>
<name>A0AAV2MQL5_KNICA</name>
<evidence type="ECO:0000256" key="4">
    <source>
        <dbReference type="ARBA" id="ARBA00022525"/>
    </source>
</evidence>
<keyword evidence="13" id="KW-0180">Complement pathway</keyword>
<dbReference type="AlphaFoldDB" id="A0AAV2MQL5"/>
<dbReference type="InterPro" id="IPR020864">
    <property type="entry name" value="MACPF"/>
</dbReference>
<comment type="subunit">
    <text evidence="21">Monomer or dimer; as a C5b-7 complex it can also form multimeric rosettes. Component of the membrane attack complex (MAC), composed of complement C5b, C6, C7, C8A, C8B, C8G and multiple copies of the pore-forming subunit C9.</text>
</comment>
<evidence type="ECO:0000256" key="15">
    <source>
        <dbReference type="ARBA" id="ARBA00023136"/>
    </source>
</evidence>
<evidence type="ECO:0000256" key="21">
    <source>
        <dbReference type="ARBA" id="ARBA00093478"/>
    </source>
</evidence>
<keyword evidence="16 23" id="KW-1015">Disulfide bond</keyword>
<dbReference type="InterPro" id="IPR020863">
    <property type="entry name" value="MACPF_CS"/>
</dbReference>
<dbReference type="GO" id="GO:0044218">
    <property type="term" value="C:other organism cell membrane"/>
    <property type="evidence" value="ECO:0007669"/>
    <property type="project" value="UniProtKB-KW"/>
</dbReference>
<evidence type="ECO:0000259" key="24">
    <source>
        <dbReference type="PROSITE" id="PS50923"/>
    </source>
</evidence>
<keyword evidence="8 23" id="KW-0768">Sushi</keyword>
<evidence type="ECO:0000256" key="17">
    <source>
        <dbReference type="ARBA" id="ARBA00023180"/>
    </source>
</evidence>
<dbReference type="InterPro" id="IPR035976">
    <property type="entry name" value="Sushi/SCR/CCP_sf"/>
</dbReference>
<reference evidence="26 27" key="1">
    <citation type="submission" date="2024-04" db="EMBL/GenBank/DDBJ databases">
        <authorList>
            <person name="Waldvogel A.-M."/>
            <person name="Schoenle A."/>
        </authorList>
    </citation>
    <scope>NUCLEOTIDE SEQUENCE [LARGE SCALE GENOMIC DNA]</scope>
</reference>
<keyword evidence="18" id="KW-1053">Target membrane</keyword>
<feature type="domain" description="Sushi" evidence="24">
    <location>
        <begin position="690"/>
        <end position="751"/>
    </location>
</feature>
<dbReference type="Proteomes" id="UP001497482">
    <property type="component" value="Chromosome 9"/>
</dbReference>
<evidence type="ECO:0000256" key="18">
    <source>
        <dbReference type="ARBA" id="ARBA00023298"/>
    </source>
</evidence>
<evidence type="ECO:0000256" key="3">
    <source>
        <dbReference type="ARBA" id="ARBA00009214"/>
    </source>
</evidence>
<sequence>MGGSVPCPNPKQAEASILNGKVYLIVLSWFVLLLANKGFCQRVDCRWGPYTAWTSCDGCSRIQTRTRSVAVQAQNGGNPCFGQNYETQPCSGTTSISFLLRCWNQRVDCLWGPFGEWSECDGCTGTQTRSRPIAVYAQFGGVGCVGERTQSRPCQTSKSCPLEHGCGDRFRCRSGMCIPRSLMCNGDQDCEEDNEDERSCERKQHFVCSLQRPPPNIELLGEGIDLATGKSRGMVINTKSFGGQCRKMHNNAYRLPQSLLKYTFVTKVQNDLSDEMFESEWHYKKDIVKRETVKGTTSGYRNYDYHETDDRFRKFRLLVLKNDIELSSFQATSPQFIPIAEEFWKALSKLPTVYNYAAYKQLLSRFGTHYLSEGSMGGSLSVIVRLDSNAQTHRITDIEQHDECTRTKRYILFFPITRETCDRGYKDLSRDPSVFNDTDFVGKVTPIGGSVSLITQLENMKIGKAEDNWGLYTDWAASVKSLPRVIKSKLRPLWELVKEVQCAGVKKVYLRRAIEQYLSESHPCNCLPCPRNGMAVMDNDACQCIPKPGAMAEDPNRLEVDGSWSCWASWSSCHERRKTRTRLCNNPAPRNGGQHCNGKETETGDCDEDDLNYYRDFEPECFDFSFAPKPKCGPPPALINGYVLNPKDTYLVGDRVQYRCIAGFHLSGPSTFECTAAQSWSDSPQVCQLSNCMMPDLAAGVTVSPDNSSYNIGETVTLSCPEGERLKGERTAICDPSLNFSPDPTQVSCQKVETVVERGSESSSVQCKEWEKEIRGKCVCKLPNECGPSLELCVSHPVLGHMVLSVCKVQALTCMKKEQALAENSLCTWPDRSAESGCSKCRPWETCDAQTSSCRCMDSAECASPGPSVCVRLGADPSSRTLSECEAGLRRCKGEEVTVVDLQPCPD</sequence>
<keyword evidence="14" id="KW-0473">Membrane attack complex</keyword>
<dbReference type="CDD" id="cd00033">
    <property type="entry name" value="CCP"/>
    <property type="match status" value="1"/>
</dbReference>
<dbReference type="GO" id="GO:0045087">
    <property type="term" value="P:innate immune response"/>
    <property type="evidence" value="ECO:0007669"/>
    <property type="project" value="UniProtKB-KW"/>
</dbReference>
<keyword evidence="9" id="KW-0732">Signal</keyword>
<dbReference type="GO" id="GO:0005576">
    <property type="term" value="C:extracellular region"/>
    <property type="evidence" value="ECO:0007669"/>
    <property type="project" value="UniProtKB-SubCell"/>
</dbReference>
<dbReference type="PROSITE" id="PS01209">
    <property type="entry name" value="LDLRA_1"/>
    <property type="match status" value="1"/>
</dbReference>
<dbReference type="Gene3D" id="3.30.60.30">
    <property type="match status" value="2"/>
</dbReference>
<dbReference type="InterPro" id="IPR040729">
    <property type="entry name" value="Kazal_3"/>
</dbReference>
<evidence type="ECO:0000256" key="2">
    <source>
        <dbReference type="ARBA" id="ARBA00004613"/>
    </source>
</evidence>
<evidence type="ECO:0000313" key="26">
    <source>
        <dbReference type="EMBL" id="CAL1615560.1"/>
    </source>
</evidence>
<evidence type="ECO:0000256" key="16">
    <source>
        <dbReference type="ARBA" id="ARBA00023157"/>
    </source>
</evidence>
<gene>
    <name evidence="26" type="ORF">KC01_LOCUS41490</name>
</gene>
<dbReference type="PANTHER" id="PTHR45742:SF2">
    <property type="entry name" value="COMPLEMENT COMPONENT C7"/>
    <property type="match status" value="1"/>
</dbReference>
<comment type="caution">
    <text evidence="23">Lacks conserved residue(s) required for the propagation of feature annotation.</text>
</comment>
<proteinExistence type="inferred from homology"/>
<evidence type="ECO:0000256" key="22">
    <source>
        <dbReference type="PROSITE-ProRule" id="PRU00124"/>
    </source>
</evidence>
<evidence type="ECO:0000313" key="27">
    <source>
        <dbReference type="Proteomes" id="UP001497482"/>
    </source>
</evidence>
<comment type="subcellular location">
    <subcellularLocation>
        <location evidence="2">Secreted</location>
    </subcellularLocation>
    <subcellularLocation>
        <location evidence="1">Target cell membrane</location>
    </subcellularLocation>
</comment>
<dbReference type="Gene3D" id="4.10.400.10">
    <property type="entry name" value="Low-density Lipoprotein Receptor"/>
    <property type="match status" value="1"/>
</dbReference>
<keyword evidence="5" id="KW-0245">EGF-like domain</keyword>
<dbReference type="InterPro" id="IPR048825">
    <property type="entry name" value="C7_KAZAL"/>
</dbReference>
<dbReference type="SMART" id="SM00057">
    <property type="entry name" value="FIMAC"/>
    <property type="match status" value="2"/>
</dbReference>
<dbReference type="SMART" id="SM00457">
    <property type="entry name" value="MACPF"/>
    <property type="match status" value="1"/>
</dbReference>
<evidence type="ECO:0000256" key="23">
    <source>
        <dbReference type="PROSITE-ProRule" id="PRU00302"/>
    </source>
</evidence>
<evidence type="ECO:0000256" key="20">
    <source>
        <dbReference type="ARBA" id="ARBA00093281"/>
    </source>
</evidence>
<dbReference type="Gene3D" id="2.20.100.10">
    <property type="entry name" value="Thrombospondin type-1 (TSP1) repeat"/>
    <property type="match status" value="3"/>
</dbReference>
<organism evidence="26 27">
    <name type="scientific">Knipowitschia caucasica</name>
    <name type="common">Caucasian dwarf goby</name>
    <name type="synonym">Pomatoschistus caucasicus</name>
    <dbReference type="NCBI Taxonomy" id="637954"/>
    <lineage>
        <taxon>Eukaryota</taxon>
        <taxon>Metazoa</taxon>
        <taxon>Chordata</taxon>
        <taxon>Craniata</taxon>
        <taxon>Vertebrata</taxon>
        <taxon>Euteleostomi</taxon>
        <taxon>Actinopterygii</taxon>
        <taxon>Neopterygii</taxon>
        <taxon>Teleostei</taxon>
        <taxon>Neoteleostei</taxon>
        <taxon>Acanthomorphata</taxon>
        <taxon>Gobiaria</taxon>
        <taxon>Gobiiformes</taxon>
        <taxon>Gobioidei</taxon>
        <taxon>Gobiidae</taxon>
        <taxon>Gobiinae</taxon>
        <taxon>Knipowitschia</taxon>
    </lineage>
</organism>
<keyword evidence="6" id="KW-1052">Target cell membrane</keyword>
<dbReference type="InterPro" id="IPR036055">
    <property type="entry name" value="LDL_receptor-like_sf"/>
</dbReference>
<dbReference type="EMBL" id="OZ035831">
    <property type="protein sequence ID" value="CAL1615560.1"/>
    <property type="molecule type" value="Genomic_DNA"/>
</dbReference>
<evidence type="ECO:0000256" key="14">
    <source>
        <dbReference type="ARBA" id="ARBA00023058"/>
    </source>
</evidence>
<evidence type="ECO:0000256" key="6">
    <source>
        <dbReference type="ARBA" id="ARBA00022537"/>
    </source>
</evidence>
<feature type="disulfide bond" evidence="23">
    <location>
        <begin position="660"/>
        <end position="687"/>
    </location>
</feature>
<protein>
    <recommendedName>
        <fullName evidence="19">Complement component C7</fullName>
    </recommendedName>
</protein>
<dbReference type="GO" id="GO:0005579">
    <property type="term" value="C:membrane attack complex"/>
    <property type="evidence" value="ECO:0007669"/>
    <property type="project" value="UniProtKB-KW"/>
</dbReference>
<dbReference type="CDD" id="cd00112">
    <property type="entry name" value="LDLa"/>
    <property type="match status" value="1"/>
</dbReference>
<dbReference type="Pfam" id="PF01823">
    <property type="entry name" value="MACPF"/>
    <property type="match status" value="1"/>
</dbReference>
<dbReference type="InterPro" id="IPR001862">
    <property type="entry name" value="MAC_perforin"/>
</dbReference>
<dbReference type="SUPFAM" id="SSF57424">
    <property type="entry name" value="LDL receptor-like module"/>
    <property type="match status" value="1"/>
</dbReference>
<dbReference type="PROSITE" id="PS50068">
    <property type="entry name" value="LDLRA_2"/>
    <property type="match status" value="1"/>
</dbReference>
<dbReference type="InterPro" id="IPR003884">
    <property type="entry name" value="FacI_MAC"/>
</dbReference>
<dbReference type="Pfam" id="PF00084">
    <property type="entry name" value="Sushi"/>
    <property type="match status" value="2"/>
</dbReference>
<keyword evidence="7" id="KW-0399">Innate immunity</keyword>
<dbReference type="SMART" id="SM00209">
    <property type="entry name" value="TSP1"/>
    <property type="match status" value="3"/>
</dbReference>
<keyword evidence="12" id="KW-0391">Immunity</keyword>
<comment type="function">
    <text evidence="20">Component of the membrane attack complex (MAC), a multiprotein complex activated by the complement cascade, which inserts into a target cell membrane and forms a pore, leading to target cell membrane rupture and cell lysis. The MAC is initiated by proteolytic cleavage of C5 into complement C5b in response to the classical, alternative, lectin and GZMK complement pathways. The complement pathways consist in a cascade of proteins that leads to phagocytosis and breakdown of pathogens and signaling that strengthens the adaptive immune system. C7 serves as a membrane anchor. During MAC assembly, associates with C5b and C6 to form the C5b-7 complex, a key lipophilic precursor of the MAC complex, which associates with the outer leaflet and reduces the energy for membrane bending.</text>
</comment>
<dbReference type="SMART" id="SM00192">
    <property type="entry name" value="LDLa"/>
    <property type="match status" value="1"/>
</dbReference>
<keyword evidence="15" id="KW-0472">Membrane</keyword>
<dbReference type="PROSITE" id="PS00279">
    <property type="entry name" value="MACPF_1"/>
    <property type="match status" value="1"/>
</dbReference>
<dbReference type="Pfam" id="PF21330">
    <property type="entry name" value="Kazal_C7"/>
    <property type="match status" value="1"/>
</dbReference>
<dbReference type="FunFam" id="2.20.100.10:FF:000001">
    <property type="entry name" value="semaphorin-5A isoform X1"/>
    <property type="match status" value="1"/>
</dbReference>
<evidence type="ECO:0000256" key="12">
    <source>
        <dbReference type="ARBA" id="ARBA00022859"/>
    </source>
</evidence>
<dbReference type="InterPro" id="IPR002172">
    <property type="entry name" value="LDrepeatLR_classA_rpt"/>
</dbReference>
<dbReference type="PROSITE" id="PS50092">
    <property type="entry name" value="TSP1"/>
    <property type="match status" value="3"/>
</dbReference>
<dbReference type="SMART" id="SM00032">
    <property type="entry name" value="CCP"/>
    <property type="match status" value="2"/>
</dbReference>
<dbReference type="PROSITE" id="PS51412">
    <property type="entry name" value="MACPF_2"/>
    <property type="match status" value="1"/>
</dbReference>
<dbReference type="PANTHER" id="PTHR45742">
    <property type="entry name" value="COMPLEMENT COMPONENT C6"/>
    <property type="match status" value="1"/>
</dbReference>
<evidence type="ECO:0000256" key="19">
    <source>
        <dbReference type="ARBA" id="ARBA00073222"/>
    </source>
</evidence>
<dbReference type="InterPro" id="IPR000884">
    <property type="entry name" value="TSP1_rpt"/>
</dbReference>
<accession>A0AAV2MQL5</accession>
<keyword evidence="11" id="KW-0204">Cytolysis</keyword>
<dbReference type="InterPro" id="IPR036383">
    <property type="entry name" value="TSP1_rpt_sf"/>
</dbReference>